<feature type="domain" description="Methyltransferase FkbM" evidence="1">
    <location>
        <begin position="63"/>
        <end position="188"/>
    </location>
</feature>
<proteinExistence type="predicted"/>
<evidence type="ECO:0000313" key="2">
    <source>
        <dbReference type="EMBL" id="GAH36769.1"/>
    </source>
</evidence>
<dbReference type="NCBIfam" id="TIGR01444">
    <property type="entry name" value="fkbM_fam"/>
    <property type="match status" value="1"/>
</dbReference>
<dbReference type="SUPFAM" id="SSF53335">
    <property type="entry name" value="S-adenosyl-L-methionine-dependent methyltransferases"/>
    <property type="match status" value="1"/>
</dbReference>
<dbReference type="PANTHER" id="PTHR34203">
    <property type="entry name" value="METHYLTRANSFERASE, FKBM FAMILY PROTEIN"/>
    <property type="match status" value="1"/>
</dbReference>
<evidence type="ECO:0000259" key="1">
    <source>
        <dbReference type="Pfam" id="PF05050"/>
    </source>
</evidence>
<sequence>IIIMDETKASIIEIEEETFTGKTLKFKTREHEWGIETVKDVVGHDSYGIKNIRFDDDDNIIVVGAHLGAFTLLLTTLGKKLNIYAYEPVFENYNFLLQNINANPSDSKIHAFRLAVGVKKLKASVSWLGYTSIVDVITLEDIFKEHYLEKCKLIKFDCEGCEYDALGATPKEVLNKIDYIVGEWHWATRWQLHEMTKGVFSDGTELLGLNPQWSENPPVGFFGFINYKELRKKWK</sequence>
<name>X1G5D0_9ZZZZ</name>
<dbReference type="AlphaFoldDB" id="X1G5D0"/>
<dbReference type="InterPro" id="IPR006342">
    <property type="entry name" value="FkbM_mtfrase"/>
</dbReference>
<dbReference type="PANTHER" id="PTHR34203:SF15">
    <property type="entry name" value="SLL1173 PROTEIN"/>
    <property type="match status" value="1"/>
</dbReference>
<comment type="caution">
    <text evidence="2">The sequence shown here is derived from an EMBL/GenBank/DDBJ whole genome shotgun (WGS) entry which is preliminary data.</text>
</comment>
<gene>
    <name evidence="2" type="ORF">S03H2_15911</name>
</gene>
<dbReference type="Pfam" id="PF05050">
    <property type="entry name" value="Methyltransf_21"/>
    <property type="match status" value="1"/>
</dbReference>
<accession>X1G5D0</accession>
<dbReference type="EMBL" id="BARU01008098">
    <property type="protein sequence ID" value="GAH36769.1"/>
    <property type="molecule type" value="Genomic_DNA"/>
</dbReference>
<dbReference type="Gene3D" id="3.40.50.150">
    <property type="entry name" value="Vaccinia Virus protein VP39"/>
    <property type="match status" value="1"/>
</dbReference>
<protein>
    <recommendedName>
        <fullName evidence="1">Methyltransferase FkbM domain-containing protein</fullName>
    </recommendedName>
</protein>
<reference evidence="2" key="1">
    <citation type="journal article" date="2014" name="Front. Microbiol.">
        <title>High frequency of phylogenetically diverse reductive dehalogenase-homologous genes in deep subseafloor sedimentary metagenomes.</title>
        <authorList>
            <person name="Kawai M."/>
            <person name="Futagami T."/>
            <person name="Toyoda A."/>
            <person name="Takaki Y."/>
            <person name="Nishi S."/>
            <person name="Hori S."/>
            <person name="Arai W."/>
            <person name="Tsubouchi T."/>
            <person name="Morono Y."/>
            <person name="Uchiyama I."/>
            <person name="Ito T."/>
            <person name="Fujiyama A."/>
            <person name="Inagaki F."/>
            <person name="Takami H."/>
        </authorList>
    </citation>
    <scope>NUCLEOTIDE SEQUENCE</scope>
    <source>
        <strain evidence="2">Expedition CK06-06</strain>
    </source>
</reference>
<organism evidence="2">
    <name type="scientific">marine sediment metagenome</name>
    <dbReference type="NCBI Taxonomy" id="412755"/>
    <lineage>
        <taxon>unclassified sequences</taxon>
        <taxon>metagenomes</taxon>
        <taxon>ecological metagenomes</taxon>
    </lineage>
</organism>
<dbReference type="InterPro" id="IPR052514">
    <property type="entry name" value="SAM-dependent_MTase"/>
</dbReference>
<feature type="non-terminal residue" evidence="2">
    <location>
        <position position="1"/>
    </location>
</feature>
<dbReference type="InterPro" id="IPR029063">
    <property type="entry name" value="SAM-dependent_MTases_sf"/>
</dbReference>